<dbReference type="EMBL" id="APPJ01000013">
    <property type="protein sequence ID" value="ENV15794.1"/>
    <property type="molecule type" value="Genomic_DNA"/>
</dbReference>
<evidence type="ECO:0000313" key="1">
    <source>
        <dbReference type="EMBL" id="ENV15794.1"/>
    </source>
</evidence>
<organism evidence="1 2">
    <name type="scientific">Acinetobacter guillouiae NIPH 991</name>
    <dbReference type="NCBI Taxonomy" id="1217656"/>
    <lineage>
        <taxon>Bacteria</taxon>
        <taxon>Pseudomonadati</taxon>
        <taxon>Pseudomonadota</taxon>
        <taxon>Gammaproteobacteria</taxon>
        <taxon>Moraxellales</taxon>
        <taxon>Moraxellaceae</taxon>
        <taxon>Acinetobacter</taxon>
    </lineage>
</organism>
<proteinExistence type="predicted"/>
<dbReference type="Proteomes" id="UP000013148">
    <property type="component" value="Unassembled WGS sequence"/>
</dbReference>
<gene>
    <name evidence="1" type="ORF">F964_03656</name>
</gene>
<protein>
    <submittedName>
        <fullName evidence="1">Uncharacterized protein</fullName>
    </submittedName>
</protein>
<comment type="caution">
    <text evidence="1">The sequence shown here is derived from an EMBL/GenBank/DDBJ whole genome shotgun (WGS) entry which is preliminary data.</text>
</comment>
<evidence type="ECO:0000313" key="2">
    <source>
        <dbReference type="Proteomes" id="UP000013148"/>
    </source>
</evidence>
<dbReference type="HOGENOM" id="CLU_220705_0_0_6"/>
<accession>N8Y384</accession>
<name>N8Y384_ACIGI</name>
<keyword evidence="2" id="KW-1185">Reference proteome</keyword>
<reference evidence="1 2" key="1">
    <citation type="submission" date="2013-02" db="EMBL/GenBank/DDBJ databases">
        <title>The Genome Sequence of Acinetobacter guillouiae NIPH 991.</title>
        <authorList>
            <consortium name="The Broad Institute Genome Sequencing Platform"/>
            <consortium name="The Broad Institute Genome Sequencing Center for Infectious Disease"/>
            <person name="Cerqueira G."/>
            <person name="Feldgarden M."/>
            <person name="Courvalin P."/>
            <person name="Perichon B."/>
            <person name="Grillot-Courvalin C."/>
            <person name="Clermont D."/>
            <person name="Rocha E."/>
            <person name="Yoon E.-J."/>
            <person name="Nemec A."/>
            <person name="Walker B."/>
            <person name="Young S.K."/>
            <person name="Zeng Q."/>
            <person name="Gargeya S."/>
            <person name="Fitzgerald M."/>
            <person name="Haas B."/>
            <person name="Abouelleil A."/>
            <person name="Alvarado L."/>
            <person name="Arachchi H.M."/>
            <person name="Berlin A.M."/>
            <person name="Chapman S.B."/>
            <person name="Dewar J."/>
            <person name="Goldberg J."/>
            <person name="Griggs A."/>
            <person name="Gujja S."/>
            <person name="Hansen M."/>
            <person name="Howarth C."/>
            <person name="Imamovic A."/>
            <person name="Larimer J."/>
            <person name="McCowan C."/>
            <person name="Murphy C."/>
            <person name="Neiman D."/>
            <person name="Pearson M."/>
            <person name="Priest M."/>
            <person name="Roberts A."/>
            <person name="Saif S."/>
            <person name="Shea T."/>
            <person name="Sisk P."/>
            <person name="Sykes S."/>
            <person name="Wortman J."/>
            <person name="Nusbaum C."/>
            <person name="Birren B."/>
        </authorList>
    </citation>
    <scope>NUCLEOTIDE SEQUENCE [LARGE SCALE GENOMIC DNA]</scope>
    <source>
        <strain evidence="1 2">NIPH 991</strain>
    </source>
</reference>
<dbReference type="AlphaFoldDB" id="N8Y384"/>
<sequence>MTGNYSKILLLVLGSFTNIISFNHAYERLNISYT</sequence>